<evidence type="ECO:0000313" key="2">
    <source>
        <dbReference type="Proteomes" id="UP000707352"/>
    </source>
</evidence>
<gene>
    <name evidence="1" type="ORF">HB375_02730</name>
</gene>
<dbReference type="EMBL" id="JAATJS010000001">
    <property type="protein sequence ID" value="NIX75528.1"/>
    <property type="molecule type" value="Genomic_DNA"/>
</dbReference>
<proteinExistence type="predicted"/>
<name>A0ABX0V7H5_9HYPH</name>
<protein>
    <submittedName>
        <fullName evidence="1">Uncharacterized protein</fullName>
    </submittedName>
</protein>
<comment type="caution">
    <text evidence="1">The sequence shown here is derived from an EMBL/GenBank/DDBJ whole genome shotgun (WGS) entry which is preliminary data.</text>
</comment>
<dbReference type="RefSeq" id="WP_167671408.1">
    <property type="nucleotide sequence ID" value="NZ_JAATJS010000001.1"/>
</dbReference>
<reference evidence="1 2" key="1">
    <citation type="submission" date="2020-03" db="EMBL/GenBank/DDBJ databases">
        <title>The genome sequence of Microvirga sp. c23x22.</title>
        <authorList>
            <person name="Zhang X."/>
        </authorList>
    </citation>
    <scope>NUCLEOTIDE SEQUENCE [LARGE SCALE GENOMIC DNA]</scope>
    <source>
        <strain evidence="2">c23x22</strain>
    </source>
</reference>
<evidence type="ECO:0000313" key="1">
    <source>
        <dbReference type="EMBL" id="NIX75528.1"/>
    </source>
</evidence>
<keyword evidence="2" id="KW-1185">Reference proteome</keyword>
<organism evidence="1 2">
    <name type="scientific">Microvirga terricola</name>
    <dbReference type="NCBI Taxonomy" id="2719797"/>
    <lineage>
        <taxon>Bacteria</taxon>
        <taxon>Pseudomonadati</taxon>
        <taxon>Pseudomonadota</taxon>
        <taxon>Alphaproteobacteria</taxon>
        <taxon>Hyphomicrobiales</taxon>
        <taxon>Methylobacteriaceae</taxon>
        <taxon>Microvirga</taxon>
    </lineage>
</organism>
<dbReference type="Proteomes" id="UP000707352">
    <property type="component" value="Unassembled WGS sequence"/>
</dbReference>
<accession>A0ABX0V7H5</accession>
<sequence>MHDRTAAAARNNALWCDAVCRAHGKPGEFHSAIWLNRHGTPPFYPDAVTLEPGDALGQVDRIADLIGQNGDRGFAVKDSFCALDLSPSGFKTLFEARWLFRDPLFAKDATKNSLSIVKSEEELAAWEKAWAGPDSHLLLRLFDPLLLREPDIAFAFSVRDGVMMSGGILNRGAGVVGLSNIFAPPSENEGIRLELARLAAHVFPGCPLVGYERGEDLIASCGAGLTPIGDLRVWVRPAS</sequence>